<dbReference type="CDD" id="cd18186">
    <property type="entry name" value="BTB_POZ_ZBTB_KLHL-like"/>
    <property type="match status" value="1"/>
</dbReference>
<dbReference type="InterPro" id="IPR011333">
    <property type="entry name" value="SKP1/BTB/POZ_sf"/>
</dbReference>
<protein>
    <recommendedName>
        <fullName evidence="1">BTB domain-containing protein</fullName>
    </recommendedName>
</protein>
<dbReference type="OrthoDB" id="2593747at2759"/>
<evidence type="ECO:0000313" key="3">
    <source>
        <dbReference type="Proteomes" id="UP000298030"/>
    </source>
</evidence>
<feature type="domain" description="BTB" evidence="1">
    <location>
        <begin position="20"/>
        <end position="87"/>
    </location>
</feature>
<dbReference type="AlphaFoldDB" id="A0A4Y7ST46"/>
<dbReference type="Proteomes" id="UP000298030">
    <property type="component" value="Unassembled WGS sequence"/>
</dbReference>
<gene>
    <name evidence="2" type="ORF">FA13DRAFT_1738896</name>
</gene>
<dbReference type="SUPFAM" id="SSF54695">
    <property type="entry name" value="POZ domain"/>
    <property type="match status" value="1"/>
</dbReference>
<name>A0A4Y7ST46_COPMI</name>
<evidence type="ECO:0000313" key="2">
    <source>
        <dbReference type="EMBL" id="TEB24881.1"/>
    </source>
</evidence>
<comment type="caution">
    <text evidence="2">The sequence shown here is derived from an EMBL/GenBank/DDBJ whole genome shotgun (WGS) entry which is preliminary data.</text>
</comment>
<keyword evidence="3" id="KW-1185">Reference proteome</keyword>
<sequence length="335" mass="36896">MPGTDSDSAPAKTPPKFQWEIVIFKVGDRLFRVARQELAKESPVFESMFSLPNSGEAVKVEGQTDDNPIHLNGYKPEEFEALLTLLYPTFDDLIRGSIDLTKPQWIGVLKLSTMWEIEKIRQHAILTLSADPFSLTPTEKVKLAREHRVGSWLEEGLVSLVKGNADLSLDALEAAVGLRTAYRIVGLRAEAGVCCNTLLPKLVSGAFHPTLPLGHLRCMSCSGFVFQDSLRCPHSQCRADIALDEEGGGYVRSSSDSLVKSNSSAVFYEIELRDLMCASCSKGIIRQAISCASCERGIQTTEHVMFPLRSVASPSFARSMAVREVFADELEELAR</sequence>
<evidence type="ECO:0000259" key="1">
    <source>
        <dbReference type="PROSITE" id="PS50097"/>
    </source>
</evidence>
<dbReference type="InterPro" id="IPR000210">
    <property type="entry name" value="BTB/POZ_dom"/>
</dbReference>
<dbReference type="SMART" id="SM00225">
    <property type="entry name" value="BTB"/>
    <property type="match status" value="1"/>
</dbReference>
<accession>A0A4Y7ST46</accession>
<dbReference type="Pfam" id="PF00651">
    <property type="entry name" value="BTB"/>
    <property type="match status" value="1"/>
</dbReference>
<proteinExistence type="predicted"/>
<reference evidence="2 3" key="1">
    <citation type="journal article" date="2019" name="Nat. Ecol. Evol.">
        <title>Megaphylogeny resolves global patterns of mushroom evolution.</title>
        <authorList>
            <person name="Varga T."/>
            <person name="Krizsan K."/>
            <person name="Foldi C."/>
            <person name="Dima B."/>
            <person name="Sanchez-Garcia M."/>
            <person name="Sanchez-Ramirez S."/>
            <person name="Szollosi G.J."/>
            <person name="Szarkandi J.G."/>
            <person name="Papp V."/>
            <person name="Albert L."/>
            <person name="Andreopoulos W."/>
            <person name="Angelini C."/>
            <person name="Antonin V."/>
            <person name="Barry K.W."/>
            <person name="Bougher N.L."/>
            <person name="Buchanan P."/>
            <person name="Buyck B."/>
            <person name="Bense V."/>
            <person name="Catcheside P."/>
            <person name="Chovatia M."/>
            <person name="Cooper J."/>
            <person name="Damon W."/>
            <person name="Desjardin D."/>
            <person name="Finy P."/>
            <person name="Geml J."/>
            <person name="Haridas S."/>
            <person name="Hughes K."/>
            <person name="Justo A."/>
            <person name="Karasinski D."/>
            <person name="Kautmanova I."/>
            <person name="Kiss B."/>
            <person name="Kocsube S."/>
            <person name="Kotiranta H."/>
            <person name="LaButti K.M."/>
            <person name="Lechner B.E."/>
            <person name="Liimatainen K."/>
            <person name="Lipzen A."/>
            <person name="Lukacs Z."/>
            <person name="Mihaltcheva S."/>
            <person name="Morgado L.N."/>
            <person name="Niskanen T."/>
            <person name="Noordeloos M.E."/>
            <person name="Ohm R.A."/>
            <person name="Ortiz-Santana B."/>
            <person name="Ovrebo C."/>
            <person name="Racz N."/>
            <person name="Riley R."/>
            <person name="Savchenko A."/>
            <person name="Shiryaev A."/>
            <person name="Soop K."/>
            <person name="Spirin V."/>
            <person name="Szebenyi C."/>
            <person name="Tomsovsky M."/>
            <person name="Tulloss R.E."/>
            <person name="Uehling J."/>
            <person name="Grigoriev I.V."/>
            <person name="Vagvolgyi C."/>
            <person name="Papp T."/>
            <person name="Martin F.M."/>
            <person name="Miettinen O."/>
            <person name="Hibbett D.S."/>
            <person name="Nagy L.G."/>
        </authorList>
    </citation>
    <scope>NUCLEOTIDE SEQUENCE [LARGE SCALE GENOMIC DNA]</scope>
    <source>
        <strain evidence="2 3">FP101781</strain>
    </source>
</reference>
<dbReference type="PROSITE" id="PS50097">
    <property type="entry name" value="BTB"/>
    <property type="match status" value="1"/>
</dbReference>
<dbReference type="Gene3D" id="3.30.710.10">
    <property type="entry name" value="Potassium Channel Kv1.1, Chain A"/>
    <property type="match status" value="1"/>
</dbReference>
<organism evidence="2 3">
    <name type="scientific">Coprinellus micaceus</name>
    <name type="common">Glistening ink-cap mushroom</name>
    <name type="synonym">Coprinus micaceus</name>
    <dbReference type="NCBI Taxonomy" id="71717"/>
    <lineage>
        <taxon>Eukaryota</taxon>
        <taxon>Fungi</taxon>
        <taxon>Dikarya</taxon>
        <taxon>Basidiomycota</taxon>
        <taxon>Agaricomycotina</taxon>
        <taxon>Agaricomycetes</taxon>
        <taxon>Agaricomycetidae</taxon>
        <taxon>Agaricales</taxon>
        <taxon>Agaricineae</taxon>
        <taxon>Psathyrellaceae</taxon>
        <taxon>Coprinellus</taxon>
    </lineage>
</organism>
<dbReference type="EMBL" id="QPFP01000062">
    <property type="protein sequence ID" value="TEB24881.1"/>
    <property type="molecule type" value="Genomic_DNA"/>
</dbReference>